<evidence type="ECO:0000256" key="4">
    <source>
        <dbReference type="ARBA" id="ARBA00022525"/>
    </source>
</evidence>
<dbReference type="SUPFAM" id="SSF47266">
    <property type="entry name" value="4-helical cytokines"/>
    <property type="match status" value="1"/>
</dbReference>
<keyword evidence="4" id="KW-0964">Secreted</keyword>
<dbReference type="Gene3D" id="1.20.1250.70">
    <property type="entry name" value="Interleukin-15/Interleukin-21"/>
    <property type="match status" value="1"/>
</dbReference>
<evidence type="ECO:0000256" key="1">
    <source>
        <dbReference type="ARBA" id="ARBA00004613"/>
    </source>
</evidence>
<evidence type="ECO:0000313" key="9">
    <source>
        <dbReference type="EMBL" id="KAJ8393299.1"/>
    </source>
</evidence>
<dbReference type="GO" id="GO:0005615">
    <property type="term" value="C:extracellular space"/>
    <property type="evidence" value="ECO:0007669"/>
    <property type="project" value="UniProtKB-KW"/>
</dbReference>
<evidence type="ECO:0000256" key="7">
    <source>
        <dbReference type="ARBA" id="ARBA00039957"/>
    </source>
</evidence>
<keyword evidence="3" id="KW-0202">Cytokine</keyword>
<dbReference type="PANTHER" id="PTHR14356:SF2">
    <property type="entry name" value="INTERLEUKIN-21"/>
    <property type="match status" value="1"/>
</dbReference>
<evidence type="ECO:0000256" key="3">
    <source>
        <dbReference type="ARBA" id="ARBA00022514"/>
    </source>
</evidence>
<dbReference type="AlphaFoldDB" id="A0AAD7WES0"/>
<reference evidence="9" key="1">
    <citation type="journal article" date="2023" name="Science">
        <title>Genome structures resolve the early diversification of teleost fishes.</title>
        <authorList>
            <person name="Parey E."/>
            <person name="Louis A."/>
            <person name="Montfort J."/>
            <person name="Bouchez O."/>
            <person name="Roques C."/>
            <person name="Iampietro C."/>
            <person name="Lluch J."/>
            <person name="Castinel A."/>
            <person name="Donnadieu C."/>
            <person name="Desvignes T."/>
            <person name="Floi Bucao C."/>
            <person name="Jouanno E."/>
            <person name="Wen M."/>
            <person name="Mejri S."/>
            <person name="Dirks R."/>
            <person name="Jansen H."/>
            <person name="Henkel C."/>
            <person name="Chen W.J."/>
            <person name="Zahm M."/>
            <person name="Cabau C."/>
            <person name="Klopp C."/>
            <person name="Thompson A.W."/>
            <person name="Robinson-Rechavi M."/>
            <person name="Braasch I."/>
            <person name="Lecointre G."/>
            <person name="Bobe J."/>
            <person name="Postlethwait J.H."/>
            <person name="Berthelot C."/>
            <person name="Roest Crollius H."/>
            <person name="Guiguen Y."/>
        </authorList>
    </citation>
    <scope>NUCLEOTIDE SEQUENCE</scope>
    <source>
        <strain evidence="9">NC1722</strain>
    </source>
</reference>
<evidence type="ECO:0000256" key="6">
    <source>
        <dbReference type="ARBA" id="ARBA00023157"/>
    </source>
</evidence>
<dbReference type="GO" id="GO:0005125">
    <property type="term" value="F:cytokine activity"/>
    <property type="evidence" value="ECO:0007669"/>
    <property type="project" value="UniProtKB-KW"/>
</dbReference>
<comment type="caution">
    <text evidence="9">The sequence shown here is derived from an EMBL/GenBank/DDBJ whole genome shotgun (WGS) entry which is preliminary data.</text>
</comment>
<dbReference type="GO" id="GO:0006955">
    <property type="term" value="P:immune response"/>
    <property type="evidence" value="ECO:0007669"/>
    <property type="project" value="InterPro"/>
</dbReference>
<sequence length="114" mass="12668">MDLGRLNKSVLHNGLMLNTPQIDEIEKCCYGSAIQCFSEKLSELKSIESAGSLKNKIRRNLSKATIHVNTCSAEDTLNANCQTCDSYPMRDSKEFIQALKTLLQSSINKLTLKA</sequence>
<gene>
    <name evidence="9" type="ORF">AAFF_G00062000</name>
</gene>
<keyword evidence="5" id="KW-0732">Signal</keyword>
<evidence type="ECO:0000256" key="8">
    <source>
        <dbReference type="ARBA" id="ARBA00045924"/>
    </source>
</evidence>
<dbReference type="InterPro" id="IPR003443">
    <property type="entry name" value="IL-15/IL-21_fam"/>
</dbReference>
<organism evidence="9 10">
    <name type="scientific">Aldrovandia affinis</name>
    <dbReference type="NCBI Taxonomy" id="143900"/>
    <lineage>
        <taxon>Eukaryota</taxon>
        <taxon>Metazoa</taxon>
        <taxon>Chordata</taxon>
        <taxon>Craniata</taxon>
        <taxon>Vertebrata</taxon>
        <taxon>Euteleostomi</taxon>
        <taxon>Actinopterygii</taxon>
        <taxon>Neopterygii</taxon>
        <taxon>Teleostei</taxon>
        <taxon>Notacanthiformes</taxon>
        <taxon>Halosauridae</taxon>
        <taxon>Aldrovandia</taxon>
    </lineage>
</organism>
<name>A0AAD7WES0_9TELE</name>
<keyword evidence="6" id="KW-1015">Disulfide bond</keyword>
<accession>A0AAD7WES0</accession>
<protein>
    <recommendedName>
        <fullName evidence="7">Interleukin-21</fullName>
    </recommendedName>
</protein>
<dbReference type="PANTHER" id="PTHR14356">
    <property type="entry name" value="INTERLEUKIN-15-RELATED"/>
    <property type="match status" value="1"/>
</dbReference>
<proteinExistence type="inferred from homology"/>
<keyword evidence="10" id="KW-1185">Reference proteome</keyword>
<dbReference type="Proteomes" id="UP001221898">
    <property type="component" value="Unassembled WGS sequence"/>
</dbReference>
<dbReference type="GO" id="GO:0005126">
    <property type="term" value="F:cytokine receptor binding"/>
    <property type="evidence" value="ECO:0007669"/>
    <property type="project" value="InterPro"/>
</dbReference>
<comment type="similarity">
    <text evidence="2">Belongs to the IL-15/IL-21 family.</text>
</comment>
<dbReference type="EMBL" id="JAINUG010000138">
    <property type="protein sequence ID" value="KAJ8393299.1"/>
    <property type="molecule type" value="Genomic_DNA"/>
</dbReference>
<dbReference type="InterPro" id="IPR009079">
    <property type="entry name" value="4_helix_cytokine-like_core"/>
</dbReference>
<evidence type="ECO:0000313" key="10">
    <source>
        <dbReference type="Proteomes" id="UP001221898"/>
    </source>
</evidence>
<comment type="subcellular location">
    <subcellularLocation>
        <location evidence="1">Secreted</location>
    </subcellularLocation>
</comment>
<comment type="function">
    <text evidence="8">Cytokine with immunoregulatory activity. May promote the transition between innate and adaptive immunity. Induces the production of IgG(1) and IgG(3) in B-cells. Implicated in the generation and maintenance of T follicular helper (Tfh) cells and the formation of germinal-centers. Together with IL6, control the early generation of Tfh cells and are critical for an effective antibody response to acute viral infection. May play a role in proliferation and maturation of natural killer (NK) cells in synergy with IL15. May regulate proliferation of mature B- and T-cells in response to activating stimuli. In synergy with IL15 and IL18 stimulates interferon gamma production in T-cells and NK cells. During T-cell mediated immune response may inhibit dendritic cells (DC) activation and maturation.</text>
</comment>
<evidence type="ECO:0000256" key="5">
    <source>
        <dbReference type="ARBA" id="ARBA00022729"/>
    </source>
</evidence>
<evidence type="ECO:0000256" key="2">
    <source>
        <dbReference type="ARBA" id="ARBA00006050"/>
    </source>
</evidence>